<evidence type="ECO:0000256" key="9">
    <source>
        <dbReference type="PROSITE-ProRule" id="PRU00146"/>
    </source>
</evidence>
<keyword evidence="13" id="KW-1185">Reference proteome</keyword>
<dbReference type="Gene3D" id="1.10.30.10">
    <property type="entry name" value="High mobility group box domain"/>
    <property type="match status" value="1"/>
</dbReference>
<feature type="region of interest" description="Disordered" evidence="10">
    <location>
        <begin position="73"/>
        <end position="94"/>
    </location>
</feature>
<evidence type="ECO:0000313" key="12">
    <source>
        <dbReference type="EMBL" id="KHN82304.1"/>
    </source>
</evidence>
<evidence type="ECO:0000256" key="10">
    <source>
        <dbReference type="SAM" id="MobiDB-lite"/>
    </source>
</evidence>
<reference evidence="12 13" key="1">
    <citation type="submission" date="2014-11" db="EMBL/GenBank/DDBJ databases">
        <title>Genetic blueprint of the zoonotic pathogen Toxocara canis.</title>
        <authorList>
            <person name="Zhu X.-Q."/>
            <person name="Korhonen P.K."/>
            <person name="Cai H."/>
            <person name="Young N.D."/>
            <person name="Nejsum P."/>
            <person name="von Samson-Himmelstjerna G."/>
            <person name="Boag P.R."/>
            <person name="Tan P."/>
            <person name="Li Q."/>
            <person name="Min J."/>
            <person name="Yang Y."/>
            <person name="Wang X."/>
            <person name="Fang X."/>
            <person name="Hall R.S."/>
            <person name="Hofmann A."/>
            <person name="Sternberg P.W."/>
            <person name="Jex A.R."/>
            <person name="Gasser R.B."/>
        </authorList>
    </citation>
    <scope>NUCLEOTIDE SEQUENCE [LARGE SCALE GENOMIC DNA]</scope>
    <source>
        <strain evidence="12">PN_DK_2014</strain>
    </source>
</reference>
<evidence type="ECO:0000256" key="6">
    <source>
        <dbReference type="ARBA" id="ARBA00023015"/>
    </source>
</evidence>
<dbReference type="InterPro" id="IPR019787">
    <property type="entry name" value="Znf_PHD-finger"/>
</dbReference>
<protein>
    <submittedName>
        <fullName evidence="12">Histone-lysine N-methyltransferase 2C</fullName>
    </submittedName>
</protein>
<dbReference type="GO" id="GO:0044666">
    <property type="term" value="C:MLL3/4 complex"/>
    <property type="evidence" value="ECO:0007669"/>
    <property type="project" value="TreeGrafter"/>
</dbReference>
<evidence type="ECO:0000256" key="7">
    <source>
        <dbReference type="ARBA" id="ARBA00023163"/>
    </source>
</evidence>
<feature type="domain" description="PHD-type" evidence="11">
    <location>
        <begin position="288"/>
        <end position="341"/>
    </location>
</feature>
<dbReference type="CDD" id="cd15514">
    <property type="entry name" value="PHD6_KMT2C_like"/>
    <property type="match status" value="1"/>
</dbReference>
<feature type="compositionally biased region" description="Polar residues" evidence="10">
    <location>
        <begin position="761"/>
        <end position="777"/>
    </location>
</feature>
<dbReference type="SUPFAM" id="SSF47095">
    <property type="entry name" value="HMG-box"/>
    <property type="match status" value="1"/>
</dbReference>
<dbReference type="GO" id="GO:0032259">
    <property type="term" value="P:methylation"/>
    <property type="evidence" value="ECO:0007669"/>
    <property type="project" value="UniProtKB-KW"/>
</dbReference>
<sequence length="902" mass="98652">MDEVHGSVAVSSASTSVLSPGAQRVHRIDAFATRWIHTECDADALGGGAVEGEYVCAVCRNSPLVADAMMTSAGSSSLAPSPTSVSAHDETSRNTLETGFSIQSPTNRNSPLAPLSHLDSTFNDIFTISHASGHGDVSSMSSPATTTATTTASNSARASPAFFLDNTASSDTDDFRPPPRGGKTSSMIALVASTAAGREAELHTQENGDTEESKNRVEDNEYIRTVVITSAENTFFMQMPVCLICGSIGKDIEGTMVACATCAQSYHTFCVGLHDKLNSTIVKRGWRCLDCTVCEGCGDGRDESNLLLCDECDVSYHIYCLDPPLERIPHGSWRCKWCATCRRCSAPIPSAVDTQRMEGLCETCYSLRKCPKCLRLYEVGEHIIKCQHCSRWLHGKCEDICGEDMLEAAAENGFRCSLCRPQGNTPASDALNVLICDYVPMNKCALDVLHTKHGGSLFRSTSLQEPMFDLPMHPFASRGHSFDDAYEEEEMEVVSVGMSGRGRGMRGGGPGRKVLKLGVGDAYEEEEMEVVSVGMSGRGRGMRGGGPGRKVLKLGVGGFFVKMPRHRIQAAEDDANAEEELAPGQKPKIKRPRKPRRCQLEDNYPPIIQESFFGMRPVEGRNLLEVVVDEPNLSQEINKTTLGQEKQKEVFELNEADSEALREGESLLGDITENDIFGNMEEIDFDNFDINELLMEGEDEDDEDTLDAATNDGGTASEDTSATQSQQQFAFRVPQQGRNSGGQGQGGHHQTGAHSGGAYPLQTSIQSAGSRSNSQMGENYVERVNQATERWEEDEPLGERATKAAVLYANVNYPQWKKEYPEWCERVKHIHRMWRSLDANSRQEYVNKARENRANRAKQPRLKRLAPTLLRASVGSPKSGSPTRGGYFASQVCLVQLFAVAF</sequence>
<dbReference type="PANTHER" id="PTHR45888:SF6">
    <property type="entry name" value="HL01030P-RELATED"/>
    <property type="match status" value="1"/>
</dbReference>
<evidence type="ECO:0000259" key="11">
    <source>
        <dbReference type="PROSITE" id="PS50016"/>
    </source>
</evidence>
<dbReference type="Gene3D" id="3.30.40.10">
    <property type="entry name" value="Zinc/RING finger domain, C3HC4 (zinc finger)"/>
    <property type="match status" value="3"/>
</dbReference>
<dbReference type="STRING" id="6265.A0A0B2VLT7"/>
<feature type="compositionally biased region" description="Acidic residues" evidence="10">
    <location>
        <begin position="571"/>
        <end position="581"/>
    </location>
</feature>
<keyword evidence="12" id="KW-0489">Methyltransferase</keyword>
<dbReference type="GO" id="GO:0008270">
    <property type="term" value="F:zinc ion binding"/>
    <property type="evidence" value="ECO:0007669"/>
    <property type="project" value="UniProtKB-KW"/>
</dbReference>
<comment type="subcellular location">
    <subcellularLocation>
        <location evidence="1">Nucleus</location>
    </subcellularLocation>
</comment>
<keyword evidence="12" id="KW-0808">Transferase</keyword>
<feature type="compositionally biased region" description="Low complexity" evidence="10">
    <location>
        <begin position="138"/>
        <end position="155"/>
    </location>
</feature>
<dbReference type="InterPro" id="IPR036910">
    <property type="entry name" value="HMG_box_dom_sf"/>
</dbReference>
<keyword evidence="8" id="KW-0539">Nucleus</keyword>
<dbReference type="InterPro" id="IPR001965">
    <property type="entry name" value="Znf_PHD"/>
</dbReference>
<feature type="compositionally biased region" description="Polar residues" evidence="10">
    <location>
        <begin position="712"/>
        <end position="729"/>
    </location>
</feature>
<evidence type="ECO:0000256" key="2">
    <source>
        <dbReference type="ARBA" id="ARBA00022723"/>
    </source>
</evidence>
<dbReference type="GO" id="GO:0042800">
    <property type="term" value="F:histone H3K4 methyltransferase activity"/>
    <property type="evidence" value="ECO:0007669"/>
    <property type="project" value="TreeGrafter"/>
</dbReference>
<evidence type="ECO:0000256" key="1">
    <source>
        <dbReference type="ARBA" id="ARBA00004123"/>
    </source>
</evidence>
<dbReference type="InterPro" id="IPR011011">
    <property type="entry name" value="Znf_FYVE_PHD"/>
</dbReference>
<accession>A0A0B2VLT7</accession>
<dbReference type="EMBL" id="JPKZ01001384">
    <property type="protein sequence ID" value="KHN82304.1"/>
    <property type="molecule type" value="Genomic_DNA"/>
</dbReference>
<dbReference type="Pfam" id="PF00628">
    <property type="entry name" value="PHD"/>
    <property type="match status" value="1"/>
</dbReference>
<keyword evidence="5" id="KW-0862">Zinc</keyword>
<dbReference type="PROSITE" id="PS50016">
    <property type="entry name" value="ZF_PHD_2"/>
    <property type="match status" value="2"/>
</dbReference>
<evidence type="ECO:0000313" key="13">
    <source>
        <dbReference type="Proteomes" id="UP000031036"/>
    </source>
</evidence>
<dbReference type="PANTHER" id="PTHR45888">
    <property type="entry name" value="HL01030P-RELATED"/>
    <property type="match status" value="1"/>
</dbReference>
<proteinExistence type="predicted"/>
<dbReference type="AlphaFoldDB" id="A0A0B2VLT7"/>
<feature type="domain" description="PHD-type" evidence="11">
    <location>
        <begin position="358"/>
        <end position="422"/>
    </location>
</feature>
<keyword evidence="3" id="KW-0677">Repeat</keyword>
<feature type="compositionally biased region" description="Low complexity" evidence="10">
    <location>
        <begin position="73"/>
        <end position="86"/>
    </location>
</feature>
<dbReference type="GO" id="GO:0003713">
    <property type="term" value="F:transcription coactivator activity"/>
    <property type="evidence" value="ECO:0007669"/>
    <property type="project" value="TreeGrafter"/>
</dbReference>
<dbReference type="SUPFAM" id="SSF57903">
    <property type="entry name" value="FYVE/PHD zinc finger"/>
    <property type="match status" value="3"/>
</dbReference>
<keyword evidence="2" id="KW-0479">Metal-binding</keyword>
<evidence type="ECO:0000256" key="3">
    <source>
        <dbReference type="ARBA" id="ARBA00022737"/>
    </source>
</evidence>
<feature type="compositionally biased region" description="Gly residues" evidence="10">
    <location>
        <begin position="739"/>
        <end position="749"/>
    </location>
</feature>
<feature type="region of interest" description="Disordered" evidence="10">
    <location>
        <begin position="165"/>
        <end position="184"/>
    </location>
</feature>
<feature type="region of interest" description="Disordered" evidence="10">
    <location>
        <begin position="571"/>
        <end position="595"/>
    </location>
</feature>
<dbReference type="Proteomes" id="UP000031036">
    <property type="component" value="Unassembled WGS sequence"/>
</dbReference>
<dbReference type="OrthoDB" id="308383at2759"/>
<feature type="region of interest" description="Disordered" evidence="10">
    <location>
        <begin position="699"/>
        <end position="779"/>
    </location>
</feature>
<dbReference type="GO" id="GO:0045944">
    <property type="term" value="P:positive regulation of transcription by RNA polymerase II"/>
    <property type="evidence" value="ECO:0007669"/>
    <property type="project" value="TreeGrafter"/>
</dbReference>
<dbReference type="SMART" id="SM00249">
    <property type="entry name" value="PHD"/>
    <property type="match status" value="3"/>
</dbReference>
<keyword evidence="6" id="KW-0805">Transcription regulation</keyword>
<evidence type="ECO:0000256" key="8">
    <source>
        <dbReference type="ARBA" id="ARBA00023242"/>
    </source>
</evidence>
<organism evidence="12 13">
    <name type="scientific">Toxocara canis</name>
    <name type="common">Canine roundworm</name>
    <dbReference type="NCBI Taxonomy" id="6265"/>
    <lineage>
        <taxon>Eukaryota</taxon>
        <taxon>Metazoa</taxon>
        <taxon>Ecdysozoa</taxon>
        <taxon>Nematoda</taxon>
        <taxon>Chromadorea</taxon>
        <taxon>Rhabditida</taxon>
        <taxon>Spirurina</taxon>
        <taxon>Ascaridomorpha</taxon>
        <taxon>Ascaridoidea</taxon>
        <taxon>Toxocaridae</taxon>
        <taxon>Toxocara</taxon>
    </lineage>
</organism>
<keyword evidence="7" id="KW-0804">Transcription</keyword>
<feature type="region of interest" description="Disordered" evidence="10">
    <location>
        <begin position="134"/>
        <end position="155"/>
    </location>
</feature>
<gene>
    <name evidence="12" type="primary">Kmt2c</name>
    <name evidence="12" type="ORF">Tcan_09257</name>
</gene>
<dbReference type="CDD" id="cd15513">
    <property type="entry name" value="PHD5_KMT2C_like"/>
    <property type="match status" value="1"/>
</dbReference>
<dbReference type="InterPro" id="IPR013083">
    <property type="entry name" value="Znf_RING/FYVE/PHD"/>
</dbReference>
<comment type="caution">
    <text evidence="12">The sequence shown here is derived from an EMBL/GenBank/DDBJ whole genome shotgun (WGS) entry which is preliminary data.</text>
</comment>
<keyword evidence="4 9" id="KW-0863">Zinc-finger</keyword>
<name>A0A0B2VLT7_TOXCA</name>
<evidence type="ECO:0000256" key="5">
    <source>
        <dbReference type="ARBA" id="ARBA00022833"/>
    </source>
</evidence>
<evidence type="ECO:0000256" key="4">
    <source>
        <dbReference type="ARBA" id="ARBA00022771"/>
    </source>
</evidence>